<comment type="caution">
    <text evidence="7">The sequence shown here is derived from an EMBL/GenBank/DDBJ whole genome shotgun (WGS) entry which is preliminary data.</text>
</comment>
<dbReference type="AlphaFoldDB" id="A0A2S7IJD4"/>
<dbReference type="InterPro" id="IPR051533">
    <property type="entry name" value="WaaL-like"/>
</dbReference>
<reference evidence="8" key="1">
    <citation type="submission" date="2018-02" db="EMBL/GenBank/DDBJ databases">
        <title>Genome sequencing of Solimonas sp. HR-BB.</title>
        <authorList>
            <person name="Lee Y."/>
            <person name="Jeon C.O."/>
        </authorList>
    </citation>
    <scope>NUCLEOTIDE SEQUENCE [LARGE SCALE GENOMIC DNA]</scope>
    <source>
        <strain evidence="8">HR-U</strain>
    </source>
</reference>
<accession>A0A2S7IJD4</accession>
<feature type="transmembrane region" description="Helical" evidence="5">
    <location>
        <begin position="164"/>
        <end position="185"/>
    </location>
</feature>
<feature type="transmembrane region" description="Helical" evidence="5">
    <location>
        <begin position="326"/>
        <end position="348"/>
    </location>
</feature>
<keyword evidence="3 5" id="KW-1133">Transmembrane helix</keyword>
<evidence type="ECO:0000259" key="6">
    <source>
        <dbReference type="Pfam" id="PF04932"/>
    </source>
</evidence>
<feature type="domain" description="O-antigen ligase-related" evidence="6">
    <location>
        <begin position="194"/>
        <end position="332"/>
    </location>
</feature>
<dbReference type="Proteomes" id="UP000239590">
    <property type="component" value="Unassembled WGS sequence"/>
</dbReference>
<evidence type="ECO:0000313" key="7">
    <source>
        <dbReference type="EMBL" id="PQA56375.1"/>
    </source>
</evidence>
<proteinExistence type="predicted"/>
<keyword evidence="4 5" id="KW-0472">Membrane</keyword>
<feature type="transmembrane region" description="Helical" evidence="5">
    <location>
        <begin position="47"/>
        <end position="68"/>
    </location>
</feature>
<feature type="transmembrane region" description="Helical" evidence="5">
    <location>
        <begin position="226"/>
        <end position="247"/>
    </location>
</feature>
<name>A0A2S7IJD4_9BACT</name>
<dbReference type="InterPro" id="IPR007016">
    <property type="entry name" value="O-antigen_ligase-rel_domated"/>
</dbReference>
<feature type="transmembrane region" description="Helical" evidence="5">
    <location>
        <begin position="74"/>
        <end position="92"/>
    </location>
</feature>
<evidence type="ECO:0000313" key="8">
    <source>
        <dbReference type="Proteomes" id="UP000239590"/>
    </source>
</evidence>
<evidence type="ECO:0000256" key="4">
    <source>
        <dbReference type="ARBA" id="ARBA00023136"/>
    </source>
</evidence>
<dbReference type="Pfam" id="PF04932">
    <property type="entry name" value="Wzy_C"/>
    <property type="match status" value="1"/>
</dbReference>
<feature type="transmembrane region" description="Helical" evidence="5">
    <location>
        <begin position="104"/>
        <end position="121"/>
    </location>
</feature>
<feature type="transmembrane region" description="Helical" evidence="5">
    <location>
        <begin position="384"/>
        <end position="401"/>
    </location>
</feature>
<feature type="transmembrane region" description="Helical" evidence="5">
    <location>
        <begin position="191"/>
        <end position="214"/>
    </location>
</feature>
<evidence type="ECO:0000256" key="5">
    <source>
        <dbReference type="SAM" id="Phobius"/>
    </source>
</evidence>
<dbReference type="PANTHER" id="PTHR37422">
    <property type="entry name" value="TEICHURONIC ACID BIOSYNTHESIS PROTEIN TUAE"/>
    <property type="match status" value="1"/>
</dbReference>
<evidence type="ECO:0000256" key="1">
    <source>
        <dbReference type="ARBA" id="ARBA00004141"/>
    </source>
</evidence>
<dbReference type="OrthoDB" id="783093at2"/>
<protein>
    <recommendedName>
        <fullName evidence="6">O-antigen ligase-related domain-containing protein</fullName>
    </recommendedName>
</protein>
<dbReference type="GO" id="GO:0016020">
    <property type="term" value="C:membrane"/>
    <property type="evidence" value="ECO:0007669"/>
    <property type="project" value="UniProtKB-SubCell"/>
</dbReference>
<keyword evidence="2 5" id="KW-0812">Transmembrane</keyword>
<dbReference type="PANTHER" id="PTHR37422:SF17">
    <property type="entry name" value="O-ANTIGEN LIGASE"/>
    <property type="match status" value="1"/>
</dbReference>
<gene>
    <name evidence="7" type="ORF">C5O19_17265</name>
</gene>
<feature type="transmembrane region" description="Helical" evidence="5">
    <location>
        <begin position="15"/>
        <end position="35"/>
    </location>
</feature>
<comment type="subcellular location">
    <subcellularLocation>
        <location evidence="1">Membrane</location>
        <topology evidence="1">Multi-pass membrane protein</topology>
    </subcellularLocation>
</comment>
<dbReference type="EMBL" id="PTRA01000003">
    <property type="protein sequence ID" value="PQA56375.1"/>
    <property type="molecule type" value="Genomic_DNA"/>
</dbReference>
<organism evidence="7 8">
    <name type="scientific">Siphonobacter curvatus</name>
    <dbReference type="NCBI Taxonomy" id="2094562"/>
    <lineage>
        <taxon>Bacteria</taxon>
        <taxon>Pseudomonadati</taxon>
        <taxon>Bacteroidota</taxon>
        <taxon>Cytophagia</taxon>
        <taxon>Cytophagales</taxon>
        <taxon>Cytophagaceae</taxon>
        <taxon>Siphonobacter</taxon>
    </lineage>
</organism>
<evidence type="ECO:0000256" key="2">
    <source>
        <dbReference type="ARBA" id="ARBA00022692"/>
    </source>
</evidence>
<sequence length="414" mass="46428">MANLLFFILRLGVEFPLGTLLDGLQYLLILGFFIGQRSRPDWSVFKGPVSTMVLVWVSFNILQVLNPVADSRLAWVYTVRSAAIVVLMYFVFKYQIRTVQFIRVILKIWLFISVWAALLAYKQEYIGFAASEQAYLDSDPSIGSLLFIDGHWRKYALFADPVIFSYNMVIASLICVALLTGPLVLWKKISLVGMIFLFISAMLFSGTRGAYVLLPAGLALFAILKFNRIILFFSLIAGFCMAVLIMIPTSNPTLYRFQTAFRPTNDASFNLRAQNQKKIQPFIQSHPIGGGLGAAGSWGKRFSPDSFLANIPPDGGYVRVAMETGWVGLLLLCTLIFLIIRAGIINFYRIKNPELKTYCLAMTLSVFVLNIGNYPQEALVQFPLNIYIYLMAALIDVTYTLDQKQRAATAKALS</sequence>
<keyword evidence="8" id="KW-1185">Reference proteome</keyword>
<evidence type="ECO:0000256" key="3">
    <source>
        <dbReference type="ARBA" id="ARBA00022989"/>
    </source>
</evidence>